<evidence type="ECO:0000313" key="1">
    <source>
        <dbReference type="EMBL" id="KAJ3001945.1"/>
    </source>
</evidence>
<organism evidence="1 2">
    <name type="scientific">Trametes sanguinea</name>
    <dbReference type="NCBI Taxonomy" id="158606"/>
    <lineage>
        <taxon>Eukaryota</taxon>
        <taxon>Fungi</taxon>
        <taxon>Dikarya</taxon>
        <taxon>Basidiomycota</taxon>
        <taxon>Agaricomycotina</taxon>
        <taxon>Agaricomycetes</taxon>
        <taxon>Polyporales</taxon>
        <taxon>Polyporaceae</taxon>
        <taxon>Trametes</taxon>
    </lineage>
</organism>
<proteinExistence type="predicted"/>
<keyword evidence="2" id="KW-1185">Reference proteome</keyword>
<dbReference type="Proteomes" id="UP001144978">
    <property type="component" value="Unassembled WGS sequence"/>
</dbReference>
<sequence>MVHFTSALLVAASAIAMHAQGAPHLPPRVVALPLPLDTHRLDGGGVAAVIADVVEGSETSSAPLHCRFGTIASATDGLPDIAQSMHSRNYWAHVAGREIVYGKVRVT</sequence>
<evidence type="ECO:0000313" key="2">
    <source>
        <dbReference type="Proteomes" id="UP001144978"/>
    </source>
</evidence>
<name>A0ACC1PVQ1_9APHY</name>
<comment type="caution">
    <text evidence="1">The sequence shown here is derived from an EMBL/GenBank/DDBJ whole genome shotgun (WGS) entry which is preliminary data.</text>
</comment>
<accession>A0ACC1PVQ1</accession>
<protein>
    <submittedName>
        <fullName evidence="1">Uncharacterized protein</fullName>
    </submittedName>
</protein>
<reference evidence="1" key="1">
    <citation type="submission" date="2022-08" db="EMBL/GenBank/DDBJ databases">
        <title>Genome Sequence of Pycnoporus sanguineus.</title>
        <authorList>
            <person name="Buettner E."/>
        </authorList>
    </citation>
    <scope>NUCLEOTIDE SEQUENCE</scope>
    <source>
        <strain evidence="1">CG-C14</strain>
    </source>
</reference>
<dbReference type="EMBL" id="JANSHE010001593">
    <property type="protein sequence ID" value="KAJ3001945.1"/>
    <property type="molecule type" value="Genomic_DNA"/>
</dbReference>
<gene>
    <name evidence="1" type="ORF">NUW54_g6119</name>
</gene>